<name>A0ABU8F7F3_9BACI</name>
<evidence type="ECO:0000313" key="1">
    <source>
        <dbReference type="EMBL" id="MEI4770941.1"/>
    </source>
</evidence>
<comment type="caution">
    <text evidence="1">The sequence shown here is derived from an EMBL/GenBank/DDBJ whole genome shotgun (WGS) entry which is preliminary data.</text>
</comment>
<protein>
    <submittedName>
        <fullName evidence="1">Uncharacterized protein</fullName>
    </submittedName>
</protein>
<keyword evidence="2" id="KW-1185">Reference proteome</keyword>
<dbReference type="EMBL" id="JBAWSY010000013">
    <property type="protein sequence ID" value="MEI4770941.1"/>
    <property type="molecule type" value="Genomic_DNA"/>
</dbReference>
<dbReference type="RefSeq" id="WP_336498509.1">
    <property type="nucleotide sequence ID" value="NZ_JBAWSY010000013.1"/>
</dbReference>
<evidence type="ECO:0000313" key="2">
    <source>
        <dbReference type="Proteomes" id="UP001364890"/>
    </source>
</evidence>
<gene>
    <name evidence="1" type="ORF">WAX74_15065</name>
</gene>
<dbReference type="Proteomes" id="UP001364890">
    <property type="component" value="Unassembled WGS sequence"/>
</dbReference>
<reference evidence="1 2" key="1">
    <citation type="submission" date="2024-01" db="EMBL/GenBank/DDBJ databases">
        <title>Seven novel Bacillus-like species.</title>
        <authorList>
            <person name="Liu G."/>
        </authorList>
    </citation>
    <scope>NUCLEOTIDE SEQUENCE [LARGE SCALE GENOMIC DNA]</scope>
    <source>
        <strain evidence="1 2">FJAT-51614</strain>
    </source>
</reference>
<organism evidence="1 2">
    <name type="scientific">Psychrobacillus mangrovi</name>
    <dbReference type="NCBI Taxonomy" id="3117745"/>
    <lineage>
        <taxon>Bacteria</taxon>
        <taxon>Bacillati</taxon>
        <taxon>Bacillota</taxon>
        <taxon>Bacilli</taxon>
        <taxon>Bacillales</taxon>
        <taxon>Bacillaceae</taxon>
        <taxon>Psychrobacillus</taxon>
    </lineage>
</organism>
<proteinExistence type="predicted"/>
<accession>A0ABU8F7F3</accession>
<sequence>MKRWKLVISILIGIILIFFISGYKFTSLSAAKDNAILPKDAEMIEQYNTGSSVIFLFKSDEEKLYQTVLSEKSGVLFRSSVSTGIPYSSDELQTVGAISFTSEKDAATLLSVVSNDEKVAYIEAGVEPNIERKEIHKGERISFLFPFSKQIDFLNPTAFDKEGKALYYYGLPKNVNQVHIPEDLKWHKIVD</sequence>